<reference evidence="9" key="1">
    <citation type="journal article" date="2021" name="Front. Plant Sci.">
        <title>Chromosome-Scale Genome Assembly for Chinese Sour Jujube and Insights Into Its Genome Evolution and Domestication Signature.</title>
        <authorList>
            <person name="Shen L.-Y."/>
            <person name="Luo H."/>
            <person name="Wang X.-L."/>
            <person name="Wang X.-M."/>
            <person name="Qiu X.-J."/>
            <person name="Liu H."/>
            <person name="Zhou S.-S."/>
            <person name="Jia K.-H."/>
            <person name="Nie S."/>
            <person name="Bao Y.-T."/>
            <person name="Zhang R.-G."/>
            <person name="Yun Q.-Z."/>
            <person name="Chai Y.-H."/>
            <person name="Lu J.-Y."/>
            <person name="Li Y."/>
            <person name="Zhao S.-W."/>
            <person name="Mao J.-F."/>
            <person name="Jia S.-G."/>
            <person name="Mao Y.-M."/>
        </authorList>
    </citation>
    <scope>NUCLEOTIDE SEQUENCE</scope>
    <source>
        <strain evidence="9">AT0</strain>
        <tissue evidence="9">Leaf</tissue>
    </source>
</reference>
<evidence type="ECO:0000256" key="3">
    <source>
        <dbReference type="ARBA" id="ARBA00023125"/>
    </source>
</evidence>
<sequence length="519" mass="56910">MTFLRSGDFLPSNNPDRLIIQNPIHHHHANPSNIVNEMDLFPTTTSTCTNKEDDPHRHHVLHTLTNPISHPPPPSALVNTGLDLLTLNSGFSTSERKDKYDQKSDIQIKKELRFQLTNTLQVELERLQQENRKLKSMLDQITKNYNLLQAQLLVAMQKQPAQCHTLLEQWVVEQKTEVSGMSSHGKEFMEPQDLDVKDPRVCDGKRLARCETMEVMSKEMQHSTSHFDGGGGGGGGGGLDQSSQRWGSPESPKYKSDEANQKQQQQQQQHQQQPPDHLPFRKPRVSVRARSDAPLVQRCAEEKSILITTYEGNHNHPLPAAATAMANTTSAAASMLLSDSTTSMDHHHHHHNHNHHHHITLNKNSSSASTALSFFPSSCINNSIPAYASSMPTLSASAPFPTITLDLTHNHNPTHELINRFPPLLSFPGPPRPLPLLGHPMYLKIPAVVDTVTAAIASDPNFTAALAAAISSTISGANNDTNISLSTASGNNNVIASSTNGLPGSPDQLPHSCTTFSAT</sequence>
<evidence type="ECO:0000259" key="8">
    <source>
        <dbReference type="PROSITE" id="PS50811"/>
    </source>
</evidence>
<evidence type="ECO:0000256" key="7">
    <source>
        <dbReference type="SAM" id="MobiDB-lite"/>
    </source>
</evidence>
<keyword evidence="3" id="KW-0238">DNA-binding</keyword>
<dbReference type="InterPro" id="IPR036576">
    <property type="entry name" value="WRKY_dom_sf"/>
</dbReference>
<evidence type="ECO:0000256" key="2">
    <source>
        <dbReference type="ARBA" id="ARBA00023015"/>
    </source>
</evidence>
<feature type="region of interest" description="Disordered" evidence="7">
    <location>
        <begin position="496"/>
        <end position="519"/>
    </location>
</feature>
<dbReference type="AlphaFoldDB" id="A0A978UPV9"/>
<feature type="compositionally biased region" description="Gly residues" evidence="7">
    <location>
        <begin position="228"/>
        <end position="239"/>
    </location>
</feature>
<feature type="region of interest" description="Disordered" evidence="7">
    <location>
        <begin position="218"/>
        <end position="280"/>
    </location>
</feature>
<gene>
    <name evidence="9" type="ORF">FEM48_Zijuj09G0005200</name>
</gene>
<dbReference type="EMBL" id="JAEACU010000009">
    <property type="protein sequence ID" value="KAH7516909.1"/>
    <property type="molecule type" value="Genomic_DNA"/>
</dbReference>
<feature type="compositionally biased region" description="Low complexity" evidence="7">
    <location>
        <begin position="261"/>
        <end position="273"/>
    </location>
</feature>
<evidence type="ECO:0000313" key="9">
    <source>
        <dbReference type="EMBL" id="KAH7516909.1"/>
    </source>
</evidence>
<keyword evidence="6" id="KW-0175">Coiled coil</keyword>
<accession>A0A978UPV9</accession>
<comment type="caution">
    <text evidence="9">The sequence shown here is derived from an EMBL/GenBank/DDBJ whole genome shotgun (WGS) entry which is preliminary data.</text>
</comment>
<dbReference type="PROSITE" id="PS50811">
    <property type="entry name" value="WRKY"/>
    <property type="match status" value="1"/>
</dbReference>
<dbReference type="InterPro" id="IPR044810">
    <property type="entry name" value="WRKY_plant"/>
</dbReference>
<protein>
    <recommendedName>
        <fullName evidence="8">WRKY domain-containing protein</fullName>
    </recommendedName>
</protein>
<dbReference type="Gene3D" id="2.20.25.80">
    <property type="entry name" value="WRKY domain"/>
    <property type="match status" value="1"/>
</dbReference>
<evidence type="ECO:0000256" key="4">
    <source>
        <dbReference type="ARBA" id="ARBA00023163"/>
    </source>
</evidence>
<dbReference type="GO" id="GO:0003700">
    <property type="term" value="F:DNA-binding transcription factor activity"/>
    <property type="evidence" value="ECO:0007669"/>
    <property type="project" value="InterPro"/>
</dbReference>
<keyword evidence="5" id="KW-0539">Nucleus</keyword>
<dbReference type="GO" id="GO:0005634">
    <property type="term" value="C:nucleus"/>
    <property type="evidence" value="ECO:0007669"/>
    <property type="project" value="UniProtKB-SubCell"/>
</dbReference>
<proteinExistence type="predicted"/>
<keyword evidence="2" id="KW-0805">Transcription regulation</keyword>
<evidence type="ECO:0000256" key="1">
    <source>
        <dbReference type="ARBA" id="ARBA00004123"/>
    </source>
</evidence>
<feature type="domain" description="WRKY" evidence="8">
    <location>
        <begin position="296"/>
        <end position="319"/>
    </location>
</feature>
<feature type="coiled-coil region" evidence="6">
    <location>
        <begin position="117"/>
        <end position="151"/>
    </location>
</feature>
<dbReference type="Proteomes" id="UP000813462">
    <property type="component" value="Unassembled WGS sequence"/>
</dbReference>
<evidence type="ECO:0000256" key="5">
    <source>
        <dbReference type="ARBA" id="ARBA00023242"/>
    </source>
</evidence>
<name>A0A978UPV9_ZIZJJ</name>
<evidence type="ECO:0000313" key="10">
    <source>
        <dbReference type="Proteomes" id="UP000813462"/>
    </source>
</evidence>
<dbReference type="InterPro" id="IPR003657">
    <property type="entry name" value="WRKY_dom"/>
</dbReference>
<dbReference type="PANTHER" id="PTHR31429:SF106">
    <property type="entry name" value="WRKY TRANSCRIPTION FACTOR 31-RELATED"/>
    <property type="match status" value="1"/>
</dbReference>
<keyword evidence="4" id="KW-0804">Transcription</keyword>
<dbReference type="GO" id="GO:0043565">
    <property type="term" value="F:sequence-specific DNA binding"/>
    <property type="evidence" value="ECO:0007669"/>
    <property type="project" value="InterPro"/>
</dbReference>
<evidence type="ECO:0000256" key="6">
    <source>
        <dbReference type="SAM" id="Coils"/>
    </source>
</evidence>
<organism evidence="9 10">
    <name type="scientific">Ziziphus jujuba var. spinosa</name>
    <dbReference type="NCBI Taxonomy" id="714518"/>
    <lineage>
        <taxon>Eukaryota</taxon>
        <taxon>Viridiplantae</taxon>
        <taxon>Streptophyta</taxon>
        <taxon>Embryophyta</taxon>
        <taxon>Tracheophyta</taxon>
        <taxon>Spermatophyta</taxon>
        <taxon>Magnoliopsida</taxon>
        <taxon>eudicotyledons</taxon>
        <taxon>Gunneridae</taxon>
        <taxon>Pentapetalae</taxon>
        <taxon>rosids</taxon>
        <taxon>fabids</taxon>
        <taxon>Rosales</taxon>
        <taxon>Rhamnaceae</taxon>
        <taxon>Paliureae</taxon>
        <taxon>Ziziphus</taxon>
    </lineage>
</organism>
<dbReference type="PANTHER" id="PTHR31429">
    <property type="entry name" value="WRKY TRANSCRIPTION FACTOR 36-RELATED"/>
    <property type="match status" value="1"/>
</dbReference>
<comment type="subcellular location">
    <subcellularLocation>
        <location evidence="1">Nucleus</location>
    </subcellularLocation>
</comment>